<dbReference type="SUPFAM" id="SSF53383">
    <property type="entry name" value="PLP-dependent transferases"/>
    <property type="match status" value="1"/>
</dbReference>
<dbReference type="Proteomes" id="UP000507245">
    <property type="component" value="Unassembled WGS sequence"/>
</dbReference>
<dbReference type="CDD" id="cd00609">
    <property type="entry name" value="AAT_like"/>
    <property type="match status" value="1"/>
</dbReference>
<reference evidence="13" key="1">
    <citation type="journal article" date="2020" name="Genome Biol.">
        <title>Gamete binning: chromosome-level and haplotype-resolved genome assembly enabled by high-throughput single-cell sequencing of gamete genomes.</title>
        <authorList>
            <person name="Campoy J.A."/>
            <person name="Sun H."/>
            <person name="Goel M."/>
            <person name="Jiao W.-B."/>
            <person name="Folz-Donahue K."/>
            <person name="Wang N."/>
            <person name="Rubio M."/>
            <person name="Liu C."/>
            <person name="Kukat C."/>
            <person name="Ruiz D."/>
            <person name="Huettel B."/>
            <person name="Schneeberger K."/>
        </authorList>
    </citation>
    <scope>NUCLEOTIDE SEQUENCE [LARGE SCALE GENOMIC DNA]</scope>
    <source>
        <strain evidence="13">cv. Rojo Pasion</strain>
    </source>
</reference>
<evidence type="ECO:0000256" key="7">
    <source>
        <dbReference type="ARBA" id="ARBA00022898"/>
    </source>
</evidence>
<keyword evidence="8" id="KW-0368">Histidine biosynthesis</keyword>
<evidence type="ECO:0000256" key="2">
    <source>
        <dbReference type="ARBA" id="ARBA00005011"/>
    </source>
</evidence>
<evidence type="ECO:0000259" key="11">
    <source>
        <dbReference type="Pfam" id="PF00155"/>
    </source>
</evidence>
<dbReference type="InterPro" id="IPR015424">
    <property type="entry name" value="PyrdxlP-dep_Trfase"/>
</dbReference>
<evidence type="ECO:0000256" key="1">
    <source>
        <dbReference type="ARBA" id="ARBA00001933"/>
    </source>
</evidence>
<dbReference type="HAMAP" id="MF_01023">
    <property type="entry name" value="HisC_aminotrans_2"/>
    <property type="match status" value="1"/>
</dbReference>
<evidence type="ECO:0000256" key="6">
    <source>
        <dbReference type="ARBA" id="ARBA00022679"/>
    </source>
</evidence>
<dbReference type="PANTHER" id="PTHR42885">
    <property type="entry name" value="HISTIDINOL-PHOSPHATE AMINOTRANSFERASE-RELATED"/>
    <property type="match status" value="1"/>
</dbReference>
<protein>
    <recommendedName>
        <fullName evidence="3">histidinol-phosphate transaminase</fullName>
        <ecNumber evidence="3">2.6.1.9</ecNumber>
    </recommendedName>
    <alternativeName>
        <fullName evidence="9">Imidazole acetol-phosphate transaminase</fullName>
    </alternativeName>
</protein>
<dbReference type="GO" id="GO:0000105">
    <property type="term" value="P:L-histidine biosynthetic process"/>
    <property type="evidence" value="ECO:0007669"/>
    <property type="project" value="UniProtKB-KW"/>
</dbReference>
<keyword evidence="6" id="KW-0808">Transferase</keyword>
<dbReference type="PANTHER" id="PTHR42885:SF2">
    <property type="entry name" value="HISTIDINOL-PHOSPHATE AMINOTRANSFERASE"/>
    <property type="match status" value="1"/>
</dbReference>
<sequence>MLMGVIDMYNASSLRLTNISISRRPSCGTEGNKRTVVAMASTTPVQKKVSEVQQRLTGDSFIRPHLRNLSPYQSILPFEVLSAQLGRKPEDIIKLDANENPYGPPPEVFEALGALKFPYIYPDPESRRLRAALAKDSGLESDYILVGCGADELIDLIMRCVLDPGDKIVDCPPTFTMYEFDAAVNGASVIKVPRKSDFSLDVDVISDVVVQEKPKCIFLTSPNNPDGSIISDEILLKVLELPVLVVLDEAYIEFSRLESRMQWVKKHENLIVLRTFSKRAGLAGLRVGYGAFPLTIIEYLWRAKQPYNVSVTAEVSACAALQNPTYLETVKDALLQERERLYNLLKELPFLNPYPSYSNFILCEVTSGVDAKKLKEDLAKMGVMIRHYNNKELRGYVRISVGKPEHTDTLIDCLRRLS</sequence>
<keyword evidence="7" id="KW-0663">Pyridoxal phosphate</keyword>
<dbReference type="OrthoDB" id="2015537at2759"/>
<evidence type="ECO:0000256" key="9">
    <source>
        <dbReference type="ARBA" id="ARBA00030262"/>
    </source>
</evidence>
<gene>
    <name evidence="12" type="ORF">ORAREDHAP_LOCUS38511</name>
</gene>
<proteinExistence type="inferred from homology"/>
<evidence type="ECO:0000256" key="10">
    <source>
        <dbReference type="ARBA" id="ARBA00047481"/>
    </source>
</evidence>
<dbReference type="EC" id="2.6.1.9" evidence="3"/>
<dbReference type="Pfam" id="PF00155">
    <property type="entry name" value="Aminotran_1_2"/>
    <property type="match status" value="1"/>
</dbReference>
<evidence type="ECO:0000256" key="8">
    <source>
        <dbReference type="ARBA" id="ARBA00023102"/>
    </source>
</evidence>
<comment type="cofactor">
    <cofactor evidence="1">
        <name>pyridoxal 5'-phosphate</name>
        <dbReference type="ChEBI" id="CHEBI:597326"/>
    </cofactor>
</comment>
<dbReference type="InterPro" id="IPR004839">
    <property type="entry name" value="Aminotransferase_I/II_large"/>
</dbReference>
<keyword evidence="4" id="KW-0032">Aminotransferase</keyword>
<evidence type="ECO:0000256" key="3">
    <source>
        <dbReference type="ARBA" id="ARBA00012748"/>
    </source>
</evidence>
<dbReference type="GO" id="GO:0004400">
    <property type="term" value="F:histidinol-phosphate transaminase activity"/>
    <property type="evidence" value="ECO:0007669"/>
    <property type="project" value="UniProtKB-EC"/>
</dbReference>
<keyword evidence="5" id="KW-0028">Amino-acid biosynthesis</keyword>
<comment type="catalytic activity">
    <reaction evidence="10">
        <text>L-histidinol phosphate + 2-oxoglutarate = 3-(imidazol-4-yl)-2-oxopropyl phosphate + L-glutamate</text>
        <dbReference type="Rhea" id="RHEA:23744"/>
        <dbReference type="ChEBI" id="CHEBI:16810"/>
        <dbReference type="ChEBI" id="CHEBI:29985"/>
        <dbReference type="ChEBI" id="CHEBI:57766"/>
        <dbReference type="ChEBI" id="CHEBI:57980"/>
        <dbReference type="EC" id="2.6.1.9"/>
    </reaction>
</comment>
<evidence type="ECO:0000256" key="5">
    <source>
        <dbReference type="ARBA" id="ARBA00022605"/>
    </source>
</evidence>
<dbReference type="InterPro" id="IPR015422">
    <property type="entry name" value="PyrdxlP-dep_Trfase_small"/>
</dbReference>
<dbReference type="InterPro" id="IPR015421">
    <property type="entry name" value="PyrdxlP-dep_Trfase_major"/>
</dbReference>
<name>A0A6J5XSS7_PRUAR</name>
<dbReference type="Gene3D" id="3.90.1150.10">
    <property type="entry name" value="Aspartate Aminotransferase, domain 1"/>
    <property type="match status" value="1"/>
</dbReference>
<dbReference type="InterPro" id="IPR005861">
    <property type="entry name" value="HisP_aminotrans"/>
</dbReference>
<organism evidence="12 13">
    <name type="scientific">Prunus armeniaca</name>
    <name type="common">Apricot</name>
    <name type="synonym">Armeniaca vulgaris</name>
    <dbReference type="NCBI Taxonomy" id="36596"/>
    <lineage>
        <taxon>Eukaryota</taxon>
        <taxon>Viridiplantae</taxon>
        <taxon>Streptophyta</taxon>
        <taxon>Embryophyta</taxon>
        <taxon>Tracheophyta</taxon>
        <taxon>Spermatophyta</taxon>
        <taxon>Magnoliopsida</taxon>
        <taxon>eudicotyledons</taxon>
        <taxon>Gunneridae</taxon>
        <taxon>Pentapetalae</taxon>
        <taxon>rosids</taxon>
        <taxon>fabids</taxon>
        <taxon>Rosales</taxon>
        <taxon>Rosaceae</taxon>
        <taxon>Amygdaloideae</taxon>
        <taxon>Amygdaleae</taxon>
        <taxon>Prunus</taxon>
    </lineage>
</organism>
<accession>A0A6J5XSS7</accession>
<keyword evidence="13" id="KW-1185">Reference proteome</keyword>
<dbReference type="NCBIfam" id="TIGR01141">
    <property type="entry name" value="hisC"/>
    <property type="match status" value="1"/>
</dbReference>
<dbReference type="EMBL" id="CAEKKB010000006">
    <property type="protein sequence ID" value="CAB4314228.1"/>
    <property type="molecule type" value="Genomic_DNA"/>
</dbReference>
<evidence type="ECO:0000313" key="12">
    <source>
        <dbReference type="EMBL" id="CAB4314228.1"/>
    </source>
</evidence>
<dbReference type="AlphaFoldDB" id="A0A6J5XSS7"/>
<feature type="domain" description="Aminotransferase class I/classII large" evidence="11">
    <location>
        <begin position="91"/>
        <end position="412"/>
    </location>
</feature>
<evidence type="ECO:0000256" key="4">
    <source>
        <dbReference type="ARBA" id="ARBA00022576"/>
    </source>
</evidence>
<evidence type="ECO:0000313" key="13">
    <source>
        <dbReference type="Proteomes" id="UP000507245"/>
    </source>
</evidence>
<dbReference type="Gene3D" id="3.40.640.10">
    <property type="entry name" value="Type I PLP-dependent aspartate aminotransferase-like (Major domain)"/>
    <property type="match status" value="1"/>
</dbReference>
<dbReference type="GO" id="GO:0030170">
    <property type="term" value="F:pyridoxal phosphate binding"/>
    <property type="evidence" value="ECO:0007669"/>
    <property type="project" value="InterPro"/>
</dbReference>
<comment type="pathway">
    <text evidence="2">Amino-acid biosynthesis; L-histidine biosynthesis; L-histidine from 5-phospho-alpha-D-ribose 1-diphosphate: step 7/9.</text>
</comment>